<dbReference type="PANTHER" id="PTHR40124">
    <property type="match status" value="1"/>
</dbReference>
<protein>
    <recommendedName>
        <fullName evidence="2">Polysaccharide lyase 14 domain-containing protein</fullName>
    </recommendedName>
</protein>
<keyword evidence="4" id="KW-1185">Reference proteome</keyword>
<comment type="caution">
    <text evidence="3">The sequence shown here is derived from an EMBL/GenBank/DDBJ whole genome shotgun (WGS) entry which is preliminary data.</text>
</comment>
<gene>
    <name evidence="3" type="ORF">FH715_26780</name>
</gene>
<dbReference type="Pfam" id="PF21294">
    <property type="entry name" value="Polysacc_lyase_14"/>
    <property type="match status" value="1"/>
</dbReference>
<sequence length="303" mass="32706">MKFKKALLPGAAAVAVLVPAVLAPQFAGASADVEQSAGSAKENGFEAPPAGSPYTLDAWAEDGWSAPWSLGMDDRTVVDDTEPAHSGDKSLRVLYPEGVIGPEDSGAQAPFELEDADEYYLSMWIKFDEDFSWGTTRFSGKLGVGLAGGGACSGGMDCDGTNGFSSRFIWHRENGEAALYYYHMDKEDEYGDYLTLQQNGSAVEWPKGEWVNVVQRVRVNTVTNGQANHDGEIELFYNGEPAGGVDGLRFVSNDDKVDKAYFNSFAGGATTEFAPRNDSYIWYDDIKVSTDPSDICELDGSCG</sequence>
<dbReference type="RefSeq" id="WP_139649867.1">
    <property type="nucleotide sequence ID" value="NZ_BAAAZS010000121.1"/>
</dbReference>
<dbReference type="Gene3D" id="2.60.120.200">
    <property type="match status" value="1"/>
</dbReference>
<feature type="domain" description="Polysaccharide lyase 14" evidence="2">
    <location>
        <begin position="85"/>
        <end position="286"/>
    </location>
</feature>
<keyword evidence="1" id="KW-0732">Signal</keyword>
<proteinExistence type="predicted"/>
<dbReference type="Proteomes" id="UP000311713">
    <property type="component" value="Unassembled WGS sequence"/>
</dbReference>
<evidence type="ECO:0000313" key="4">
    <source>
        <dbReference type="Proteomes" id="UP000311713"/>
    </source>
</evidence>
<feature type="chain" id="PRO_5038830754" description="Polysaccharide lyase 14 domain-containing protein" evidence="1">
    <location>
        <begin position="24"/>
        <end position="303"/>
    </location>
</feature>
<organism evidence="3 4">
    <name type="scientific">Streptomyces sedi</name>
    <dbReference type="NCBI Taxonomy" id="555059"/>
    <lineage>
        <taxon>Bacteria</taxon>
        <taxon>Bacillati</taxon>
        <taxon>Actinomycetota</taxon>
        <taxon>Actinomycetes</taxon>
        <taxon>Kitasatosporales</taxon>
        <taxon>Streptomycetaceae</taxon>
        <taxon>Streptomyces</taxon>
    </lineage>
</organism>
<dbReference type="AlphaFoldDB" id="A0A5C4UNE3"/>
<dbReference type="PANTHER" id="PTHR40124:SF1">
    <property type="entry name" value="DISAGGREGATASE RELATED REPEAT PROTEIN"/>
    <property type="match status" value="1"/>
</dbReference>
<evidence type="ECO:0000313" key="3">
    <source>
        <dbReference type="EMBL" id="TNM25191.1"/>
    </source>
</evidence>
<dbReference type="EMBL" id="VDGT01000030">
    <property type="protein sequence ID" value="TNM25191.1"/>
    <property type="molecule type" value="Genomic_DNA"/>
</dbReference>
<name>A0A5C4UNE3_9ACTN</name>
<dbReference type="InterPro" id="IPR048958">
    <property type="entry name" value="Polysacc_lyase_14"/>
</dbReference>
<dbReference type="OrthoDB" id="7552220at2"/>
<feature type="signal peptide" evidence="1">
    <location>
        <begin position="1"/>
        <end position="23"/>
    </location>
</feature>
<evidence type="ECO:0000259" key="2">
    <source>
        <dbReference type="Pfam" id="PF21294"/>
    </source>
</evidence>
<evidence type="ECO:0000256" key="1">
    <source>
        <dbReference type="SAM" id="SignalP"/>
    </source>
</evidence>
<reference evidence="3 4" key="1">
    <citation type="submission" date="2019-06" db="EMBL/GenBank/DDBJ databases">
        <title>Draft genome of Streptomyces sedi sp. JCM16909.</title>
        <authorList>
            <person name="Klykleung N."/>
            <person name="Tanasupawat S."/>
            <person name="Kudo T."/>
            <person name="Yuki M."/>
            <person name="Ohkuma M."/>
        </authorList>
    </citation>
    <scope>NUCLEOTIDE SEQUENCE [LARGE SCALE GENOMIC DNA]</scope>
    <source>
        <strain evidence="3 4">JCM 16909</strain>
    </source>
</reference>
<accession>A0A5C4UNE3</accession>